<dbReference type="EMBL" id="JAMDMJ010000016">
    <property type="protein sequence ID" value="MCY9597052.1"/>
    <property type="molecule type" value="Genomic_DNA"/>
</dbReference>
<dbReference type="InterPro" id="IPR003759">
    <property type="entry name" value="Cbl-bd_cap"/>
</dbReference>
<dbReference type="KEGG" id="pchi:PC41400_28080"/>
<dbReference type="InterPro" id="IPR036724">
    <property type="entry name" value="Cobalamin-bd_sf"/>
</dbReference>
<dbReference type="GO" id="GO:0046872">
    <property type="term" value="F:metal ion binding"/>
    <property type="evidence" value="ECO:0007669"/>
    <property type="project" value="UniProtKB-KW"/>
</dbReference>
<evidence type="ECO:0000259" key="3">
    <source>
        <dbReference type="PROSITE" id="PS51332"/>
    </source>
</evidence>
<reference evidence="5 6" key="1">
    <citation type="submission" date="2018-01" db="EMBL/GenBank/DDBJ databases">
        <title>The whole genome sequencing and assembly of Paenibacillus chitinolyticus KCCM 41400 strain.</title>
        <authorList>
            <person name="Kim J.-Y."/>
            <person name="Park M.-K."/>
            <person name="Lee Y.-J."/>
            <person name="Yi H."/>
            <person name="Bahn Y.-S."/>
            <person name="Kim J.F."/>
            <person name="Lee D.-W."/>
        </authorList>
    </citation>
    <scope>NUCLEOTIDE SEQUENCE [LARGE SCALE GENOMIC DNA]</scope>
    <source>
        <strain evidence="5 6">KCCM 41400</strain>
    </source>
</reference>
<keyword evidence="2" id="KW-0170">Cobalt</keyword>
<dbReference type="GO" id="GO:0008705">
    <property type="term" value="F:methionine synthase activity"/>
    <property type="evidence" value="ECO:0007669"/>
    <property type="project" value="TreeGrafter"/>
</dbReference>
<evidence type="ECO:0000256" key="1">
    <source>
        <dbReference type="ARBA" id="ARBA00022723"/>
    </source>
</evidence>
<gene>
    <name evidence="4" type="ORF">M5X16_14850</name>
    <name evidence="5" type="ORF">PC41400_28080</name>
</gene>
<dbReference type="PROSITE" id="PS51332">
    <property type="entry name" value="B12_BINDING"/>
    <property type="match status" value="1"/>
</dbReference>
<name>A0A410X3Y4_9BACL</name>
<dbReference type="OrthoDB" id="5756833at2"/>
<proteinExistence type="predicted"/>
<keyword evidence="7" id="KW-1185">Reference proteome</keyword>
<sequence>MNHEETGRRLFQMAENLAEYVTQLQYKYQPELTERFGERGRLLTIQDSGYSIKYLAESVYMQSPDLFNHYTSWMTELLSGYQVSREDLALNFRMIEQAINAHFGEADRALIGEYLEIGLHQIQSAQTSETFLSEERPFAETAIAYTEAILRADRREALKLILTKLEEGMAIADLYLHVFQPSQREIGRLWQTHQITVAQEHLCTAATQMIMSHLYPHLFATERSGNTMVAACVGQELHEIGLRMVADLFELNGWDTYYLGANVPTRSLIRTLVEKKAQVVAISATMTFHVHLVEELIAEIRSSEAGQYVHILVGGLPFNIDRDLWRKVGADGYGDDAQEAIRLADHWKHHRIGNELARSN</sequence>
<evidence type="ECO:0000313" key="7">
    <source>
        <dbReference type="Proteomes" id="UP001527202"/>
    </source>
</evidence>
<protein>
    <submittedName>
        <fullName evidence="5">Cobalamin-binding protein</fullName>
    </submittedName>
    <submittedName>
        <fullName evidence="4">Cobalamin-dependent protein</fullName>
    </submittedName>
</protein>
<dbReference type="RefSeq" id="WP_042235033.1">
    <property type="nucleotide sequence ID" value="NZ_CP026520.1"/>
</dbReference>
<dbReference type="Pfam" id="PF02607">
    <property type="entry name" value="B12-binding_2"/>
    <property type="match status" value="1"/>
</dbReference>
<dbReference type="PANTHER" id="PTHR45833:SF1">
    <property type="entry name" value="METHIONINE SYNTHASE"/>
    <property type="match status" value="1"/>
</dbReference>
<dbReference type="InterPro" id="IPR036594">
    <property type="entry name" value="Meth_synthase_dom"/>
</dbReference>
<keyword evidence="1" id="KW-0479">Metal-binding</keyword>
<dbReference type="Proteomes" id="UP001527202">
    <property type="component" value="Unassembled WGS sequence"/>
</dbReference>
<evidence type="ECO:0000313" key="4">
    <source>
        <dbReference type="EMBL" id="MCY9597052.1"/>
    </source>
</evidence>
<dbReference type="GO" id="GO:0031419">
    <property type="term" value="F:cobalamin binding"/>
    <property type="evidence" value="ECO:0007669"/>
    <property type="project" value="InterPro"/>
</dbReference>
<dbReference type="InterPro" id="IPR050554">
    <property type="entry name" value="Met_Synthase/Corrinoid"/>
</dbReference>
<dbReference type="GO" id="GO:0005829">
    <property type="term" value="C:cytosol"/>
    <property type="evidence" value="ECO:0007669"/>
    <property type="project" value="TreeGrafter"/>
</dbReference>
<dbReference type="Gene3D" id="3.40.50.280">
    <property type="entry name" value="Cobalamin-binding domain"/>
    <property type="match status" value="1"/>
</dbReference>
<reference evidence="4 7" key="2">
    <citation type="submission" date="2022-05" db="EMBL/GenBank/DDBJ databases">
        <title>Genome Sequencing of Bee-Associated Microbes.</title>
        <authorList>
            <person name="Dunlap C."/>
        </authorList>
    </citation>
    <scope>NUCLEOTIDE SEQUENCE [LARGE SCALE GENOMIC DNA]</scope>
    <source>
        <strain evidence="4 7">NRRL B-23120</strain>
    </source>
</reference>
<dbReference type="EMBL" id="CP026520">
    <property type="protein sequence ID" value="QAV21319.1"/>
    <property type="molecule type" value="Genomic_DNA"/>
</dbReference>
<dbReference type="GO" id="GO:0050667">
    <property type="term" value="P:homocysteine metabolic process"/>
    <property type="evidence" value="ECO:0007669"/>
    <property type="project" value="TreeGrafter"/>
</dbReference>
<dbReference type="GeneID" id="95378652"/>
<organism evidence="5 6">
    <name type="scientific">Paenibacillus chitinolyticus</name>
    <dbReference type="NCBI Taxonomy" id="79263"/>
    <lineage>
        <taxon>Bacteria</taxon>
        <taxon>Bacillati</taxon>
        <taxon>Bacillota</taxon>
        <taxon>Bacilli</taxon>
        <taxon>Bacillales</taxon>
        <taxon>Paenibacillaceae</taxon>
        <taxon>Paenibacillus</taxon>
    </lineage>
</organism>
<dbReference type="SUPFAM" id="SSF52242">
    <property type="entry name" value="Cobalamin (vitamin B12)-binding domain"/>
    <property type="match status" value="1"/>
</dbReference>
<dbReference type="AlphaFoldDB" id="A0A410X3Y4"/>
<accession>A0A410X3Y4</accession>
<dbReference type="InterPro" id="IPR006158">
    <property type="entry name" value="Cobalamin-bd"/>
</dbReference>
<dbReference type="PANTHER" id="PTHR45833">
    <property type="entry name" value="METHIONINE SYNTHASE"/>
    <property type="match status" value="1"/>
</dbReference>
<evidence type="ECO:0000313" key="5">
    <source>
        <dbReference type="EMBL" id="QAV21319.1"/>
    </source>
</evidence>
<evidence type="ECO:0000313" key="6">
    <source>
        <dbReference type="Proteomes" id="UP000288943"/>
    </source>
</evidence>
<dbReference type="Gene3D" id="1.10.1240.10">
    <property type="entry name" value="Methionine synthase domain"/>
    <property type="match status" value="1"/>
</dbReference>
<dbReference type="GO" id="GO:0046653">
    <property type="term" value="P:tetrahydrofolate metabolic process"/>
    <property type="evidence" value="ECO:0007669"/>
    <property type="project" value="TreeGrafter"/>
</dbReference>
<dbReference type="Proteomes" id="UP000288943">
    <property type="component" value="Chromosome"/>
</dbReference>
<feature type="domain" description="B12-binding" evidence="3">
    <location>
        <begin position="225"/>
        <end position="358"/>
    </location>
</feature>
<evidence type="ECO:0000256" key="2">
    <source>
        <dbReference type="ARBA" id="ARBA00023285"/>
    </source>
</evidence>
<dbReference type="Pfam" id="PF02310">
    <property type="entry name" value="B12-binding"/>
    <property type="match status" value="1"/>
</dbReference>